<evidence type="ECO:0000313" key="1">
    <source>
        <dbReference type="EMBL" id="MBB4037644.1"/>
    </source>
</evidence>
<organism evidence="2 3">
    <name type="scientific">Dysgonomonas hofstadii</name>
    <dbReference type="NCBI Taxonomy" id="637886"/>
    <lineage>
        <taxon>Bacteria</taxon>
        <taxon>Pseudomonadati</taxon>
        <taxon>Bacteroidota</taxon>
        <taxon>Bacteroidia</taxon>
        <taxon>Bacteroidales</taxon>
        <taxon>Dysgonomonadaceae</taxon>
        <taxon>Dysgonomonas</taxon>
    </lineage>
</organism>
<sequence length="26" mass="2959">MRSDYIQNIHRCLGYLLFGMAVLASS</sequence>
<dbReference type="Proteomes" id="UP000555103">
    <property type="component" value="Unassembled WGS sequence"/>
</dbReference>
<feature type="non-terminal residue" evidence="2">
    <location>
        <position position="26"/>
    </location>
</feature>
<gene>
    <name evidence="1" type="ORF">GGR21_003564</name>
    <name evidence="2" type="ORF">GGR21_003660</name>
</gene>
<keyword evidence="3" id="KW-1185">Reference proteome</keyword>
<dbReference type="AlphaFoldDB" id="A0A840CSS7"/>
<name>A0A840CSS7_9BACT</name>
<proteinExistence type="predicted"/>
<dbReference type="EMBL" id="JACIEP010000015">
    <property type="protein sequence ID" value="MBB4037644.1"/>
    <property type="molecule type" value="Genomic_DNA"/>
</dbReference>
<evidence type="ECO:0000313" key="3">
    <source>
        <dbReference type="Proteomes" id="UP000555103"/>
    </source>
</evidence>
<protein>
    <submittedName>
        <fullName evidence="2">Uncharacterized protein</fullName>
    </submittedName>
</protein>
<accession>A0A840CSS7</accession>
<reference evidence="2 3" key="1">
    <citation type="submission" date="2020-08" db="EMBL/GenBank/DDBJ databases">
        <title>Genomic Encyclopedia of Type Strains, Phase IV (KMG-IV): sequencing the most valuable type-strain genomes for metagenomic binning, comparative biology and taxonomic classification.</title>
        <authorList>
            <person name="Goeker M."/>
        </authorList>
    </citation>
    <scope>NUCLEOTIDE SEQUENCE [LARGE SCALE GENOMIC DNA]</scope>
    <source>
        <strain evidence="2 3">DSM 104969</strain>
    </source>
</reference>
<evidence type="ECO:0000313" key="2">
    <source>
        <dbReference type="EMBL" id="MBB4037739.1"/>
    </source>
</evidence>
<dbReference type="EMBL" id="JACIEP010000017">
    <property type="protein sequence ID" value="MBB4037739.1"/>
    <property type="molecule type" value="Genomic_DNA"/>
</dbReference>
<comment type="caution">
    <text evidence="2">The sequence shown here is derived from an EMBL/GenBank/DDBJ whole genome shotgun (WGS) entry which is preliminary data.</text>
</comment>